<keyword evidence="3 9" id="KW-0378">Hydrolase</keyword>
<evidence type="ECO:0000256" key="8">
    <source>
        <dbReference type="ARBA" id="ARBA00037278"/>
    </source>
</evidence>
<evidence type="ECO:0000313" key="11">
    <source>
        <dbReference type="Proteomes" id="UP000552864"/>
    </source>
</evidence>
<dbReference type="InterPro" id="IPR011050">
    <property type="entry name" value="Pectin_lyase_fold/virulence"/>
</dbReference>
<keyword evidence="6 9" id="KW-0326">Glycosidase</keyword>
<evidence type="ECO:0000256" key="2">
    <source>
        <dbReference type="ARBA" id="ARBA00022737"/>
    </source>
</evidence>
<keyword evidence="4" id="KW-0325">Glycoprotein</keyword>
<organism evidence="10 11">
    <name type="scientific">Chitinophaga eiseniae</name>
    <dbReference type="NCBI Taxonomy" id="634771"/>
    <lineage>
        <taxon>Bacteria</taxon>
        <taxon>Pseudomonadati</taxon>
        <taxon>Bacteroidota</taxon>
        <taxon>Chitinophagia</taxon>
        <taxon>Chitinophagales</taxon>
        <taxon>Chitinophagaceae</taxon>
        <taxon>Chitinophaga</taxon>
    </lineage>
</organism>
<evidence type="ECO:0000256" key="9">
    <source>
        <dbReference type="RuleBase" id="RU361169"/>
    </source>
</evidence>
<name>A0A847SMI7_9BACT</name>
<dbReference type="Proteomes" id="UP000552864">
    <property type="component" value="Unassembled WGS sequence"/>
</dbReference>
<reference evidence="10 11" key="1">
    <citation type="submission" date="2020-04" db="EMBL/GenBank/DDBJ databases">
        <authorList>
            <person name="Yin C."/>
        </authorList>
    </citation>
    <scope>NUCLEOTIDE SEQUENCE [LARGE SCALE GENOMIC DNA]</scope>
    <source>
        <strain evidence="10 11">Ak56</strain>
    </source>
</reference>
<comment type="similarity">
    <text evidence="1 9">Belongs to the glycosyl hydrolase 28 family.</text>
</comment>
<evidence type="ECO:0000256" key="7">
    <source>
        <dbReference type="ARBA" id="ARBA00023326"/>
    </source>
</evidence>
<comment type="function">
    <text evidence="8">Pectinolytic enzyme involved in the degradation of xylogalacturonan (xga), a galacturonan backbone heavily substituted with xylose, and which is one important component of the hairy regions of pectin. Activity requires a galacturonic acid backbone substituted with xylose.</text>
</comment>
<dbReference type="PANTHER" id="PTHR31736:SF9">
    <property type="entry name" value="ENDO-XYLOGALACTURONAN HYDROLASE A-RELATED"/>
    <property type="match status" value="1"/>
</dbReference>
<dbReference type="EMBL" id="JABAHZ010000001">
    <property type="protein sequence ID" value="NLR77162.1"/>
    <property type="molecule type" value="Genomic_DNA"/>
</dbReference>
<evidence type="ECO:0000256" key="5">
    <source>
        <dbReference type="ARBA" id="ARBA00023277"/>
    </source>
</evidence>
<sequence length="485" mass="54014">MNFDRILTKLTGIIIYLLFSIVCTAQQQQLVTYPFPAPEAGSPAHNADFTVKVRQPGGKWLDLYEYNVKVDEVRGINHHVEIASMAAFDFSGEVEVAVTSNRQKIRQAVIRPLSYGIEHKVTHNTVYFRLLQPKNLSIEINGDKFHNLHLFANPIEVSAPDATTENVIFFGPGFHEIKGGVFPVPSGKSVYLAGGAVVKGHFVVDSARNVKITGRGIIDFPGQEGVRISYSKNVLLEGIILTQCPVGSSDSVIVRNIKSISSYKWGDGMNVFASNNVLYDGVFCRNSDDCSTVYATRKGFVGGCRNIVMQHSTLWADVAHPIHIGLHGNTPHPDTIEHVRYIDIDILEHQEKQVDYQGCMAINAGDNNLVRDVSFEDIRVENIRCGQLVHLQIPFNKKYCTAPGEGIENILFKNVTYNGDSPELSIITGYSEDRRVRNVIFENLKINGTLISDNMSGKPGWYKTADMARMFVGEFVDSLVFRKTE</sequence>
<evidence type="ECO:0000256" key="6">
    <source>
        <dbReference type="ARBA" id="ARBA00023295"/>
    </source>
</evidence>
<accession>A0A847SMI7</accession>
<dbReference type="InterPro" id="IPR012334">
    <property type="entry name" value="Pectin_lyas_fold"/>
</dbReference>
<dbReference type="GO" id="GO:0000272">
    <property type="term" value="P:polysaccharide catabolic process"/>
    <property type="evidence" value="ECO:0007669"/>
    <property type="project" value="UniProtKB-KW"/>
</dbReference>
<keyword evidence="11" id="KW-1185">Reference proteome</keyword>
<keyword evidence="7" id="KW-0624">Polysaccharide degradation</keyword>
<dbReference type="AlphaFoldDB" id="A0A847SMI7"/>
<dbReference type="PANTHER" id="PTHR31736">
    <property type="match status" value="1"/>
</dbReference>
<dbReference type="SUPFAM" id="SSF51126">
    <property type="entry name" value="Pectin lyase-like"/>
    <property type="match status" value="1"/>
</dbReference>
<keyword evidence="5" id="KW-0119">Carbohydrate metabolism</keyword>
<comment type="caution">
    <text evidence="10">The sequence shown here is derived from an EMBL/GenBank/DDBJ whole genome shotgun (WGS) entry which is preliminary data.</text>
</comment>
<evidence type="ECO:0000256" key="1">
    <source>
        <dbReference type="ARBA" id="ARBA00008834"/>
    </source>
</evidence>
<evidence type="ECO:0000256" key="3">
    <source>
        <dbReference type="ARBA" id="ARBA00022801"/>
    </source>
</evidence>
<gene>
    <name evidence="10" type="ORF">HGH91_00895</name>
</gene>
<keyword evidence="2" id="KW-0677">Repeat</keyword>
<dbReference type="InterPro" id="IPR000743">
    <property type="entry name" value="Glyco_hydro_28"/>
</dbReference>
<evidence type="ECO:0000256" key="4">
    <source>
        <dbReference type="ARBA" id="ARBA00023180"/>
    </source>
</evidence>
<protein>
    <submittedName>
        <fullName evidence="10">Endo-polygalacturonase</fullName>
    </submittedName>
</protein>
<dbReference type="Gene3D" id="2.160.20.10">
    <property type="entry name" value="Single-stranded right-handed beta-helix, Pectin lyase-like"/>
    <property type="match status" value="1"/>
</dbReference>
<proteinExistence type="inferred from homology"/>
<dbReference type="GO" id="GO:0004650">
    <property type="term" value="F:polygalacturonase activity"/>
    <property type="evidence" value="ECO:0007669"/>
    <property type="project" value="InterPro"/>
</dbReference>
<evidence type="ECO:0000313" key="10">
    <source>
        <dbReference type="EMBL" id="NLR77162.1"/>
    </source>
</evidence>
<dbReference type="Pfam" id="PF00295">
    <property type="entry name" value="Glyco_hydro_28"/>
    <property type="match status" value="1"/>
</dbReference>